<keyword evidence="4" id="KW-0479">Metal-binding</keyword>
<keyword evidence="3" id="KW-0808">Transferase</keyword>
<sequence>MRKCYFDHVATNPLHPEVLSAMMPYFKEEFGNPLSVYDLGVRAREAIENARTSVASLINAKPSTIVFTASGAEANNFALRGIALAKQNQGKHIIVSKVEHHSILNSARFLEKSGFAVTYLPVDKYGLVDPDVVKDSITKETILISVAHASSEIGSIEPIKEIASITKEKNIIFHTDAVASTGNIPIDVKELGVDLLSMAAHQFYGPKGAGALYIREGLRIVPLIYGGIQEGGRRAGTENVPAIVGMGKAAELAKSKMYNRIEHCKRLRNKIIDAVLKIPNVYLTGHPETRLPHHASFVVEFIEGEAMLLMLSMKGIYAASGSACSSKALKSSPILLSLGIPSALAQGSIVFSLGEDNTDEDVDYFINEFPQIISKLREMSPFAKGWDTKGFEEHGEGEKCYTNG</sequence>
<dbReference type="Pfam" id="PF00266">
    <property type="entry name" value="Aminotran_5"/>
    <property type="match status" value="1"/>
</dbReference>
<evidence type="ECO:0000256" key="4">
    <source>
        <dbReference type="ARBA" id="ARBA00022723"/>
    </source>
</evidence>
<evidence type="ECO:0000256" key="7">
    <source>
        <dbReference type="ARBA" id="ARBA00023014"/>
    </source>
</evidence>
<comment type="similarity">
    <text evidence="2">Belongs to the class-V pyridoxal-phosphate-dependent aminotransferase family. NifS/IscS subfamily.</text>
</comment>
<dbReference type="PIRSF" id="PIRSF005572">
    <property type="entry name" value="NifS"/>
    <property type="match status" value="1"/>
</dbReference>
<feature type="domain" description="Aminotransferase class V" evidence="8">
    <location>
        <begin position="5"/>
        <end position="365"/>
    </location>
</feature>
<gene>
    <name evidence="9" type="ORF">A45J_2275</name>
</gene>
<comment type="caution">
    <text evidence="9">The sequence shown here is derived from an EMBL/GenBank/DDBJ whole genome shotgun (WGS) entry which is preliminary data.</text>
</comment>
<dbReference type="GO" id="GO:0016782">
    <property type="term" value="F:transferase activity, transferring sulphur-containing groups"/>
    <property type="evidence" value="ECO:0007669"/>
    <property type="project" value="UniProtKB-ARBA"/>
</dbReference>
<dbReference type="GO" id="GO:0051536">
    <property type="term" value="F:iron-sulfur cluster binding"/>
    <property type="evidence" value="ECO:0007669"/>
    <property type="project" value="UniProtKB-KW"/>
</dbReference>
<dbReference type="NCBIfam" id="NF002806">
    <property type="entry name" value="PRK02948.1"/>
    <property type="match status" value="1"/>
</dbReference>
<dbReference type="InterPro" id="IPR015424">
    <property type="entry name" value="PyrdxlP-dep_Trfase"/>
</dbReference>
<evidence type="ECO:0000256" key="2">
    <source>
        <dbReference type="ARBA" id="ARBA00006490"/>
    </source>
</evidence>
<evidence type="ECO:0000313" key="9">
    <source>
        <dbReference type="EMBL" id="GER94512.1"/>
    </source>
</evidence>
<name>A0A5J4L5I4_9ZZZZ</name>
<evidence type="ECO:0000256" key="1">
    <source>
        <dbReference type="ARBA" id="ARBA00001933"/>
    </source>
</evidence>
<evidence type="ECO:0000256" key="6">
    <source>
        <dbReference type="ARBA" id="ARBA00023004"/>
    </source>
</evidence>
<dbReference type="PANTHER" id="PTHR11601">
    <property type="entry name" value="CYSTEINE DESULFURYLASE FAMILY MEMBER"/>
    <property type="match status" value="1"/>
</dbReference>
<evidence type="ECO:0000256" key="5">
    <source>
        <dbReference type="ARBA" id="ARBA00022898"/>
    </source>
</evidence>
<dbReference type="SUPFAM" id="SSF53383">
    <property type="entry name" value="PLP-dependent transferases"/>
    <property type="match status" value="1"/>
</dbReference>
<organism evidence="9">
    <name type="scientific">hot springs metagenome</name>
    <dbReference type="NCBI Taxonomy" id="433727"/>
    <lineage>
        <taxon>unclassified sequences</taxon>
        <taxon>metagenomes</taxon>
        <taxon>ecological metagenomes</taxon>
    </lineage>
</organism>
<dbReference type="InterPro" id="IPR000192">
    <property type="entry name" value="Aminotrans_V_dom"/>
</dbReference>
<accession>A0A5J4L5I4</accession>
<evidence type="ECO:0000259" key="8">
    <source>
        <dbReference type="Pfam" id="PF00266"/>
    </source>
</evidence>
<dbReference type="GO" id="GO:0046872">
    <property type="term" value="F:metal ion binding"/>
    <property type="evidence" value="ECO:0007669"/>
    <property type="project" value="UniProtKB-KW"/>
</dbReference>
<dbReference type="PANTHER" id="PTHR11601:SF34">
    <property type="entry name" value="CYSTEINE DESULFURASE"/>
    <property type="match status" value="1"/>
</dbReference>
<reference evidence="9" key="1">
    <citation type="submission" date="2019-10" db="EMBL/GenBank/DDBJ databases">
        <title>Metagenomic sequencing of thiosulfate-disproportionating enrichment culture.</title>
        <authorList>
            <person name="Umezawa K."/>
            <person name="Kojima H."/>
            <person name="Fukui M."/>
        </authorList>
    </citation>
    <scope>NUCLEOTIDE SEQUENCE</scope>
    <source>
        <strain evidence="9">45J</strain>
    </source>
</reference>
<keyword evidence="6" id="KW-0408">Iron</keyword>
<evidence type="ECO:0000256" key="3">
    <source>
        <dbReference type="ARBA" id="ARBA00022679"/>
    </source>
</evidence>
<dbReference type="InterPro" id="IPR015422">
    <property type="entry name" value="PyrdxlP-dep_Trfase_small"/>
</dbReference>
<dbReference type="Gene3D" id="3.40.640.10">
    <property type="entry name" value="Type I PLP-dependent aspartate aminotransferase-like (Major domain)"/>
    <property type="match status" value="1"/>
</dbReference>
<dbReference type="InterPro" id="IPR016454">
    <property type="entry name" value="Cysteine_dSase"/>
</dbReference>
<comment type="cofactor">
    <cofactor evidence="1">
        <name>pyridoxal 5'-phosphate</name>
        <dbReference type="ChEBI" id="CHEBI:597326"/>
    </cofactor>
</comment>
<protein>
    <submittedName>
        <fullName evidence="9">Cysteine desulfurase NifS</fullName>
    </submittedName>
</protein>
<dbReference type="EMBL" id="BLAB01000001">
    <property type="protein sequence ID" value="GER94512.1"/>
    <property type="molecule type" value="Genomic_DNA"/>
</dbReference>
<proteinExistence type="inferred from homology"/>
<dbReference type="InterPro" id="IPR015421">
    <property type="entry name" value="PyrdxlP-dep_Trfase_major"/>
</dbReference>
<dbReference type="Gene3D" id="3.90.1150.10">
    <property type="entry name" value="Aspartate Aminotransferase, domain 1"/>
    <property type="match status" value="1"/>
</dbReference>
<dbReference type="AlphaFoldDB" id="A0A5J4L5I4"/>
<dbReference type="FunFam" id="3.40.640.10:FF:000084">
    <property type="entry name" value="IscS-like cysteine desulfurase"/>
    <property type="match status" value="1"/>
</dbReference>
<keyword evidence="5" id="KW-0663">Pyridoxal phosphate</keyword>
<keyword evidence="7" id="KW-0411">Iron-sulfur</keyword>